<sequence>MNNAQRQQLQQQQQQQQQQLKLRNPTQYHLQMQQARTSQQPGKSASGEYYNVDPQLWQSDFFNSLQQHQTNESPKLEDMDFADTVNPSMVSPHSTTSPLHEFDDFNDYNVTGSSTNPSSFSTHGMKSPLRQAHLSGAELFGESPANSVNSYGVGDGQDMHYQEPTMSGSPQVSVPIDMRKASGNFGHPLATNGQYPMYIPGSSFEKQPHLAMSAPANIGYGGRPFGSYSNGSAFGSQLPGSSLRMHAEDASDMAGSFEDDYATQLNLQGVMEKRRRRRESHNAVERRRRDNINDRIHELGTLLPDMENDNINKPNKGYILRKSVEQIKALQTEVTEYSQRVKDLESMLEQYRSGQANGNQQS</sequence>
<evidence type="ECO:0000313" key="10">
    <source>
        <dbReference type="Proteomes" id="UP000654370"/>
    </source>
</evidence>
<dbReference type="SUPFAM" id="SSF47459">
    <property type="entry name" value="HLH, helix-loop-helix DNA-binding domain"/>
    <property type="match status" value="1"/>
</dbReference>
<name>A0A8H7Q1S5_MORIS</name>
<dbReference type="InterPro" id="IPR011598">
    <property type="entry name" value="bHLH_dom"/>
</dbReference>
<comment type="subcellular location">
    <subcellularLocation>
        <location evidence="1">Nucleus</location>
    </subcellularLocation>
</comment>
<keyword evidence="6" id="KW-0175">Coiled coil</keyword>
<dbReference type="AlphaFoldDB" id="A0A8H7Q1S5"/>
<evidence type="ECO:0000256" key="3">
    <source>
        <dbReference type="ARBA" id="ARBA00023125"/>
    </source>
</evidence>
<accession>A0A8H7Q1S5</accession>
<dbReference type="InterPro" id="IPR036638">
    <property type="entry name" value="HLH_DNA-bd_sf"/>
</dbReference>
<protein>
    <recommendedName>
        <fullName evidence="8">BHLH domain-containing protein</fullName>
    </recommendedName>
</protein>
<evidence type="ECO:0000256" key="6">
    <source>
        <dbReference type="SAM" id="Coils"/>
    </source>
</evidence>
<dbReference type="EMBL" id="JAEPQZ010000003">
    <property type="protein sequence ID" value="KAG2183484.1"/>
    <property type="molecule type" value="Genomic_DNA"/>
</dbReference>
<keyword evidence="5" id="KW-0539">Nucleus</keyword>
<dbReference type="GO" id="GO:0000981">
    <property type="term" value="F:DNA-binding transcription factor activity, RNA polymerase II-specific"/>
    <property type="evidence" value="ECO:0007669"/>
    <property type="project" value="TreeGrafter"/>
</dbReference>
<dbReference type="GO" id="GO:0046983">
    <property type="term" value="F:protein dimerization activity"/>
    <property type="evidence" value="ECO:0007669"/>
    <property type="project" value="InterPro"/>
</dbReference>
<evidence type="ECO:0000256" key="5">
    <source>
        <dbReference type="ARBA" id="ARBA00023242"/>
    </source>
</evidence>
<evidence type="ECO:0000256" key="2">
    <source>
        <dbReference type="ARBA" id="ARBA00023015"/>
    </source>
</evidence>
<feature type="region of interest" description="Disordered" evidence="7">
    <location>
        <begin position="1"/>
        <end position="50"/>
    </location>
</feature>
<dbReference type="Gene3D" id="4.10.280.10">
    <property type="entry name" value="Helix-loop-helix DNA-binding domain"/>
    <property type="match status" value="1"/>
</dbReference>
<dbReference type="PANTHER" id="PTHR45776:SF2">
    <property type="entry name" value="MIP04163P"/>
    <property type="match status" value="1"/>
</dbReference>
<evidence type="ECO:0000256" key="7">
    <source>
        <dbReference type="SAM" id="MobiDB-lite"/>
    </source>
</evidence>
<dbReference type="SMART" id="SM00353">
    <property type="entry name" value="HLH"/>
    <property type="match status" value="1"/>
</dbReference>
<comment type="caution">
    <text evidence="9">The sequence shown here is derived from an EMBL/GenBank/DDBJ whole genome shotgun (WGS) entry which is preliminary data.</text>
</comment>
<reference evidence="9" key="1">
    <citation type="submission" date="2020-12" db="EMBL/GenBank/DDBJ databases">
        <title>Metabolic potential, ecology and presence of endohyphal bacteria is reflected in genomic diversity of Mucoromycotina.</title>
        <authorList>
            <person name="Muszewska A."/>
            <person name="Okrasinska A."/>
            <person name="Steczkiewicz K."/>
            <person name="Drgas O."/>
            <person name="Orlowska M."/>
            <person name="Perlinska-Lenart U."/>
            <person name="Aleksandrzak-Piekarczyk T."/>
            <person name="Szatraj K."/>
            <person name="Zielenkiewicz U."/>
            <person name="Pilsyk S."/>
            <person name="Malc E."/>
            <person name="Mieczkowski P."/>
            <person name="Kruszewska J.S."/>
            <person name="Biernat P."/>
            <person name="Pawlowska J."/>
        </authorList>
    </citation>
    <scope>NUCLEOTIDE SEQUENCE</scope>
    <source>
        <strain evidence="9">WA0000067209</strain>
    </source>
</reference>
<evidence type="ECO:0000259" key="8">
    <source>
        <dbReference type="PROSITE" id="PS50888"/>
    </source>
</evidence>
<evidence type="ECO:0000256" key="1">
    <source>
        <dbReference type="ARBA" id="ARBA00004123"/>
    </source>
</evidence>
<keyword evidence="4" id="KW-0804">Transcription</keyword>
<dbReference type="PROSITE" id="PS50888">
    <property type="entry name" value="BHLH"/>
    <property type="match status" value="1"/>
</dbReference>
<proteinExistence type="predicted"/>
<feature type="compositionally biased region" description="Low complexity" evidence="7">
    <location>
        <begin position="1"/>
        <end position="20"/>
    </location>
</feature>
<keyword evidence="2" id="KW-0805">Transcription regulation</keyword>
<keyword evidence="10" id="KW-1185">Reference proteome</keyword>
<organism evidence="9 10">
    <name type="scientific">Mortierella isabellina</name>
    <name type="common">Filamentous fungus</name>
    <name type="synonym">Umbelopsis isabellina</name>
    <dbReference type="NCBI Taxonomy" id="91625"/>
    <lineage>
        <taxon>Eukaryota</taxon>
        <taxon>Fungi</taxon>
        <taxon>Fungi incertae sedis</taxon>
        <taxon>Mucoromycota</taxon>
        <taxon>Mucoromycotina</taxon>
        <taxon>Umbelopsidomycetes</taxon>
        <taxon>Umbelopsidales</taxon>
        <taxon>Umbelopsidaceae</taxon>
        <taxon>Umbelopsis</taxon>
    </lineage>
</organism>
<evidence type="ECO:0000256" key="4">
    <source>
        <dbReference type="ARBA" id="ARBA00023163"/>
    </source>
</evidence>
<keyword evidence="3" id="KW-0238">DNA-binding</keyword>
<dbReference type="PANTHER" id="PTHR45776">
    <property type="entry name" value="MIP04163P"/>
    <property type="match status" value="1"/>
</dbReference>
<dbReference type="GO" id="GO:0000978">
    <property type="term" value="F:RNA polymerase II cis-regulatory region sequence-specific DNA binding"/>
    <property type="evidence" value="ECO:0007669"/>
    <property type="project" value="TreeGrafter"/>
</dbReference>
<dbReference type="Proteomes" id="UP000654370">
    <property type="component" value="Unassembled WGS sequence"/>
</dbReference>
<dbReference type="OrthoDB" id="690068at2759"/>
<evidence type="ECO:0000313" key="9">
    <source>
        <dbReference type="EMBL" id="KAG2183484.1"/>
    </source>
</evidence>
<gene>
    <name evidence="9" type="ORF">INT43_006490</name>
</gene>
<feature type="domain" description="BHLH" evidence="8">
    <location>
        <begin position="276"/>
        <end position="330"/>
    </location>
</feature>
<feature type="compositionally biased region" description="Polar residues" evidence="7">
    <location>
        <begin position="24"/>
        <end position="43"/>
    </location>
</feature>
<feature type="coiled-coil region" evidence="6">
    <location>
        <begin position="320"/>
        <end position="354"/>
    </location>
</feature>
<dbReference type="GO" id="GO:0005634">
    <property type="term" value="C:nucleus"/>
    <property type="evidence" value="ECO:0007669"/>
    <property type="project" value="UniProtKB-SubCell"/>
</dbReference>
<dbReference type="Pfam" id="PF00010">
    <property type="entry name" value="HLH"/>
    <property type="match status" value="1"/>
</dbReference>